<dbReference type="PROSITE" id="PS00552">
    <property type="entry name" value="HTH_MERR_1"/>
    <property type="match status" value="1"/>
</dbReference>
<dbReference type="Proteomes" id="UP000007030">
    <property type="component" value="Chromosome"/>
</dbReference>
<dbReference type="PROSITE" id="PS50937">
    <property type="entry name" value="HTH_MERR_2"/>
    <property type="match status" value="1"/>
</dbReference>
<dbReference type="PANTHER" id="PTHR30204:SF94">
    <property type="entry name" value="HEAVY METAL-DEPENDENT TRANSCRIPTIONAL REGULATOR HI_0293-RELATED"/>
    <property type="match status" value="1"/>
</dbReference>
<dbReference type="HOGENOM" id="CLU_060077_2_2_0"/>
<accession>F2NNS6</accession>
<organism evidence="5 6">
    <name type="scientific">Marinithermus hydrothermalis (strain DSM 14884 / JCM 11576 / T1)</name>
    <dbReference type="NCBI Taxonomy" id="869210"/>
    <lineage>
        <taxon>Bacteria</taxon>
        <taxon>Thermotogati</taxon>
        <taxon>Deinococcota</taxon>
        <taxon>Deinococci</taxon>
        <taxon>Thermales</taxon>
        <taxon>Thermaceae</taxon>
        <taxon>Marinithermus</taxon>
    </lineage>
</organism>
<protein>
    <submittedName>
        <fullName evidence="5">Transcriptional regulator, MerR family</fullName>
    </submittedName>
</protein>
<dbReference type="EMBL" id="CP002630">
    <property type="protein sequence ID" value="AEB11300.1"/>
    <property type="molecule type" value="Genomic_DNA"/>
</dbReference>
<feature type="domain" description="HTH merR-type" evidence="4">
    <location>
        <begin position="6"/>
        <end position="73"/>
    </location>
</feature>
<evidence type="ECO:0000313" key="5">
    <source>
        <dbReference type="EMBL" id="AEB11300.1"/>
    </source>
</evidence>
<reference evidence="5 6" key="1">
    <citation type="journal article" date="2012" name="Stand. Genomic Sci.">
        <title>Complete genome sequence of the aerobic, heterotroph Marinithermus hydrothermalis type strain (T1(T)) from a deep-sea hydrothermal vent chimney.</title>
        <authorList>
            <person name="Copeland A."/>
            <person name="Gu W."/>
            <person name="Yasawong M."/>
            <person name="Lapidus A."/>
            <person name="Lucas S."/>
            <person name="Deshpande S."/>
            <person name="Pagani I."/>
            <person name="Tapia R."/>
            <person name="Cheng J.F."/>
            <person name="Goodwin L.A."/>
            <person name="Pitluck S."/>
            <person name="Liolios K."/>
            <person name="Ivanova N."/>
            <person name="Mavromatis K."/>
            <person name="Mikhailova N."/>
            <person name="Pati A."/>
            <person name="Chen A."/>
            <person name="Palaniappan K."/>
            <person name="Land M."/>
            <person name="Pan C."/>
            <person name="Brambilla E.M."/>
            <person name="Rohde M."/>
            <person name="Tindall B.J."/>
            <person name="Sikorski J."/>
            <person name="Goker M."/>
            <person name="Detter J.C."/>
            <person name="Bristow J."/>
            <person name="Eisen J.A."/>
            <person name="Markowitz V."/>
            <person name="Hugenholtz P."/>
            <person name="Kyrpides N.C."/>
            <person name="Klenk H.P."/>
            <person name="Woyke T."/>
        </authorList>
    </citation>
    <scope>NUCLEOTIDE SEQUENCE [LARGE SCALE GENOMIC DNA]</scope>
    <source>
        <strain evidence="6">DSM 14884 / JCM 11576 / T1</strain>
    </source>
</reference>
<dbReference type="CDD" id="cd04770">
    <property type="entry name" value="HTH_HMRTR"/>
    <property type="match status" value="1"/>
</dbReference>
<dbReference type="OrthoDB" id="9791488at2"/>
<evidence type="ECO:0000256" key="3">
    <source>
        <dbReference type="ARBA" id="ARBA00023163"/>
    </source>
</evidence>
<dbReference type="Gene3D" id="1.10.1660.10">
    <property type="match status" value="1"/>
</dbReference>
<gene>
    <name evidence="5" type="ordered locus">Marky_0549</name>
</gene>
<dbReference type="GO" id="GO:0003700">
    <property type="term" value="F:DNA-binding transcription factor activity"/>
    <property type="evidence" value="ECO:0007669"/>
    <property type="project" value="InterPro"/>
</dbReference>
<dbReference type="AlphaFoldDB" id="F2NNS6"/>
<dbReference type="RefSeq" id="WP_013703352.1">
    <property type="nucleotide sequence ID" value="NC_015387.1"/>
</dbReference>
<name>F2NNS6_MARHT</name>
<dbReference type="SUPFAM" id="SSF46955">
    <property type="entry name" value="Putative DNA-binding domain"/>
    <property type="match status" value="1"/>
</dbReference>
<dbReference type="eggNOG" id="COG0789">
    <property type="taxonomic scope" value="Bacteria"/>
</dbReference>
<dbReference type="InterPro" id="IPR009061">
    <property type="entry name" value="DNA-bd_dom_put_sf"/>
</dbReference>
<dbReference type="KEGG" id="mhd:Marky_0549"/>
<keyword evidence="1" id="KW-0805">Transcription regulation</keyword>
<dbReference type="STRING" id="869210.Marky_0549"/>
<evidence type="ECO:0000256" key="1">
    <source>
        <dbReference type="ARBA" id="ARBA00023015"/>
    </source>
</evidence>
<sequence>MRREPRIGEVARALGLSPKAIRYYEAIGLLPPPRRTPAGYRVYGEADLERLRFVQKAKASGLTLSEIREVLTLWEAGTPPCDRVRALLDRKIAEVEAEIRALLAFRAELRRLRRAASRRGREQAVVCAILERTAG</sequence>
<dbReference type="Pfam" id="PF13411">
    <property type="entry name" value="MerR_1"/>
    <property type="match status" value="1"/>
</dbReference>
<dbReference type="InterPro" id="IPR047057">
    <property type="entry name" value="MerR_fam"/>
</dbReference>
<keyword evidence="2" id="KW-0238">DNA-binding</keyword>
<proteinExistence type="predicted"/>
<keyword evidence="6" id="KW-1185">Reference proteome</keyword>
<keyword evidence="3" id="KW-0804">Transcription</keyword>
<dbReference type="GO" id="GO:0003677">
    <property type="term" value="F:DNA binding"/>
    <property type="evidence" value="ECO:0007669"/>
    <property type="project" value="UniProtKB-KW"/>
</dbReference>
<dbReference type="SMART" id="SM00422">
    <property type="entry name" value="HTH_MERR"/>
    <property type="match status" value="1"/>
</dbReference>
<evidence type="ECO:0000313" key="6">
    <source>
        <dbReference type="Proteomes" id="UP000007030"/>
    </source>
</evidence>
<dbReference type="InterPro" id="IPR000551">
    <property type="entry name" value="MerR-type_HTH_dom"/>
</dbReference>
<evidence type="ECO:0000256" key="2">
    <source>
        <dbReference type="ARBA" id="ARBA00023125"/>
    </source>
</evidence>
<evidence type="ECO:0000259" key="4">
    <source>
        <dbReference type="PROSITE" id="PS50937"/>
    </source>
</evidence>
<dbReference type="PANTHER" id="PTHR30204">
    <property type="entry name" value="REDOX-CYCLING DRUG-SENSING TRANSCRIPTIONAL ACTIVATOR SOXR"/>
    <property type="match status" value="1"/>
</dbReference>
<dbReference type="PRINTS" id="PR00040">
    <property type="entry name" value="HTHMERR"/>
</dbReference>